<dbReference type="InterPro" id="IPR001162">
    <property type="entry name" value="UvrC_RNase_H_dom"/>
</dbReference>
<proteinExistence type="inferred from homology"/>
<dbReference type="FunFam" id="3.30.420.340:FF:000001">
    <property type="entry name" value="UvrABC system protein C"/>
    <property type="match status" value="1"/>
</dbReference>
<dbReference type="Pfam" id="PF08459">
    <property type="entry name" value="UvrC_RNaseH_dom"/>
    <property type="match status" value="1"/>
</dbReference>
<dbReference type="EMBL" id="WIXJ01000002">
    <property type="protein sequence ID" value="MQY50864.1"/>
    <property type="molecule type" value="Genomic_DNA"/>
</dbReference>
<dbReference type="PROSITE" id="PS50164">
    <property type="entry name" value="GIY_YIG"/>
    <property type="match status" value="1"/>
</dbReference>
<dbReference type="SUPFAM" id="SSF47781">
    <property type="entry name" value="RuvA domain 2-like"/>
    <property type="match status" value="1"/>
</dbReference>
<evidence type="ECO:0000256" key="11">
    <source>
        <dbReference type="ARBA" id="ARBA00067419"/>
    </source>
</evidence>
<dbReference type="InterPro" id="IPR047296">
    <property type="entry name" value="GIY-YIG_UvrC_Cho"/>
</dbReference>
<keyword evidence="7 13" id="KW-0742">SOS response</keyword>
<gene>
    <name evidence="13 18" type="primary">uvrC</name>
    <name evidence="18" type="ORF">GHK24_03610</name>
</gene>
<dbReference type="PANTHER" id="PTHR30562">
    <property type="entry name" value="UVRC/OXIDOREDUCTASE"/>
    <property type="match status" value="1"/>
</dbReference>
<dbReference type="InterPro" id="IPR001943">
    <property type="entry name" value="UVR_dom"/>
</dbReference>
<evidence type="ECO:0000259" key="15">
    <source>
        <dbReference type="PROSITE" id="PS50151"/>
    </source>
</evidence>
<feature type="compositionally biased region" description="Polar residues" evidence="14">
    <location>
        <begin position="26"/>
        <end position="35"/>
    </location>
</feature>
<feature type="compositionally biased region" description="Pro residues" evidence="14">
    <location>
        <begin position="1"/>
        <end position="11"/>
    </location>
</feature>
<dbReference type="InterPro" id="IPR035901">
    <property type="entry name" value="GIY-YIG_endonuc_sf"/>
</dbReference>
<evidence type="ECO:0000256" key="3">
    <source>
        <dbReference type="ARBA" id="ARBA00022763"/>
    </source>
</evidence>
<dbReference type="CDD" id="cd10434">
    <property type="entry name" value="GIY-YIG_UvrC_Cho"/>
    <property type="match status" value="1"/>
</dbReference>
<evidence type="ECO:0000256" key="10">
    <source>
        <dbReference type="ARBA" id="ARBA00062841"/>
    </source>
</evidence>
<dbReference type="PANTHER" id="PTHR30562:SF1">
    <property type="entry name" value="UVRABC SYSTEM PROTEIN C"/>
    <property type="match status" value="1"/>
</dbReference>
<evidence type="ECO:0000259" key="16">
    <source>
        <dbReference type="PROSITE" id="PS50164"/>
    </source>
</evidence>
<dbReference type="SMART" id="SM00465">
    <property type="entry name" value="GIYc"/>
    <property type="match status" value="1"/>
</dbReference>
<accession>A0A6L5JW67</accession>
<comment type="caution">
    <text evidence="18">The sequence shown here is derived from an EMBL/GenBank/DDBJ whole genome shotgun (WGS) entry which is preliminary data.</text>
</comment>
<dbReference type="Pfam" id="PF02151">
    <property type="entry name" value="UVR"/>
    <property type="match status" value="1"/>
</dbReference>
<evidence type="ECO:0000256" key="9">
    <source>
        <dbReference type="ARBA" id="ARBA00061531"/>
    </source>
</evidence>
<reference evidence="18 19" key="1">
    <citation type="submission" date="2019-10" db="EMBL/GenBank/DDBJ databases">
        <title>Whole-genome sequence of the purple nonsulfur photosynthetic bacterium Rhodocyclus tenuis.</title>
        <authorList>
            <person name="Kyndt J.A."/>
            <person name="Meyer T.E."/>
        </authorList>
    </citation>
    <scope>NUCLEOTIDE SEQUENCE [LARGE SCALE GENOMIC DNA]</scope>
    <source>
        <strain evidence="18 19">DSM 110</strain>
    </source>
</reference>
<dbReference type="SUPFAM" id="SSF46600">
    <property type="entry name" value="C-terminal UvrC-binding domain of UvrB"/>
    <property type="match status" value="1"/>
</dbReference>
<keyword evidence="2 13" id="KW-0963">Cytoplasm</keyword>
<dbReference type="FunFam" id="1.10.150.20:FF:000005">
    <property type="entry name" value="UvrABC system protein C"/>
    <property type="match status" value="1"/>
</dbReference>
<dbReference type="GO" id="GO:0006289">
    <property type="term" value="P:nucleotide-excision repair"/>
    <property type="evidence" value="ECO:0007669"/>
    <property type="project" value="UniProtKB-UniRule"/>
</dbReference>
<dbReference type="OrthoDB" id="9804933at2"/>
<keyword evidence="6 13" id="KW-0234">DNA repair</keyword>
<dbReference type="PROSITE" id="PS50151">
    <property type="entry name" value="UVR"/>
    <property type="match status" value="1"/>
</dbReference>
<dbReference type="Pfam" id="PF22920">
    <property type="entry name" value="UvrC_RNaseH"/>
    <property type="match status" value="1"/>
</dbReference>
<dbReference type="NCBIfam" id="TIGR00194">
    <property type="entry name" value="uvrC"/>
    <property type="match status" value="1"/>
</dbReference>
<dbReference type="AlphaFoldDB" id="A0A6L5JW67"/>
<comment type="function">
    <text evidence="8 13">The UvrABC repair system catalyzes the recognition and processing of DNA lesions. UvrC both incises the 5' and 3' sides of the lesion. The N-terminal half is responsible for the 3' incision and the C-terminal half is responsible for the 5' incision.</text>
</comment>
<protein>
    <recommendedName>
        <fullName evidence="11 13">UvrABC system protein C</fullName>
        <shortName evidence="13">Protein UvrC</shortName>
    </recommendedName>
    <alternativeName>
        <fullName evidence="12 13">Excinuclease ABC subunit C</fullName>
    </alternativeName>
</protein>
<evidence type="ECO:0000313" key="18">
    <source>
        <dbReference type="EMBL" id="MQY50864.1"/>
    </source>
</evidence>
<dbReference type="SUPFAM" id="SSF82771">
    <property type="entry name" value="GIY-YIG endonuclease"/>
    <property type="match status" value="1"/>
</dbReference>
<feature type="region of interest" description="Disordered" evidence="14">
    <location>
        <begin position="1"/>
        <end position="46"/>
    </location>
</feature>
<dbReference type="GO" id="GO:0009432">
    <property type="term" value="P:SOS response"/>
    <property type="evidence" value="ECO:0007669"/>
    <property type="project" value="UniProtKB-UniRule"/>
</dbReference>
<evidence type="ECO:0000256" key="12">
    <source>
        <dbReference type="ARBA" id="ARBA00077138"/>
    </source>
</evidence>
<evidence type="ECO:0000256" key="14">
    <source>
        <dbReference type="SAM" id="MobiDB-lite"/>
    </source>
</evidence>
<feature type="domain" description="UvrC family homology region profile" evidence="17">
    <location>
        <begin position="305"/>
        <end position="521"/>
    </location>
</feature>
<dbReference type="HAMAP" id="MF_00203">
    <property type="entry name" value="UvrC"/>
    <property type="match status" value="1"/>
</dbReference>
<dbReference type="GO" id="GO:0003677">
    <property type="term" value="F:DNA binding"/>
    <property type="evidence" value="ECO:0007669"/>
    <property type="project" value="UniProtKB-UniRule"/>
</dbReference>
<dbReference type="Proteomes" id="UP000480275">
    <property type="component" value="Unassembled WGS sequence"/>
</dbReference>
<dbReference type="Pfam" id="PF01541">
    <property type="entry name" value="GIY-YIG"/>
    <property type="match status" value="1"/>
</dbReference>
<evidence type="ECO:0000256" key="5">
    <source>
        <dbReference type="ARBA" id="ARBA00022881"/>
    </source>
</evidence>
<evidence type="ECO:0000256" key="1">
    <source>
        <dbReference type="ARBA" id="ARBA00004496"/>
    </source>
</evidence>
<dbReference type="GO" id="GO:0009380">
    <property type="term" value="C:excinuclease repair complex"/>
    <property type="evidence" value="ECO:0007669"/>
    <property type="project" value="InterPro"/>
</dbReference>
<feature type="domain" description="UVR" evidence="15">
    <location>
        <begin position="254"/>
        <end position="289"/>
    </location>
</feature>
<dbReference type="InterPro" id="IPR003583">
    <property type="entry name" value="Hlx-hairpin-Hlx_DNA-bd_motif"/>
</dbReference>
<evidence type="ECO:0000256" key="4">
    <source>
        <dbReference type="ARBA" id="ARBA00022769"/>
    </source>
</evidence>
<name>A0A6L5JW67_RHOTE</name>
<dbReference type="GO" id="GO:0005737">
    <property type="term" value="C:cytoplasm"/>
    <property type="evidence" value="ECO:0007669"/>
    <property type="project" value="UniProtKB-SubCell"/>
</dbReference>
<keyword evidence="4 13" id="KW-0228">DNA excision</keyword>
<feature type="domain" description="GIY-YIG" evidence="16">
    <location>
        <begin position="67"/>
        <end position="145"/>
    </location>
</feature>
<evidence type="ECO:0000256" key="6">
    <source>
        <dbReference type="ARBA" id="ARBA00023204"/>
    </source>
</evidence>
<dbReference type="Pfam" id="PF14520">
    <property type="entry name" value="HHH_5"/>
    <property type="match status" value="1"/>
</dbReference>
<dbReference type="GO" id="GO:0009381">
    <property type="term" value="F:excinuclease ABC activity"/>
    <property type="evidence" value="ECO:0007669"/>
    <property type="project" value="UniProtKB-UniRule"/>
</dbReference>
<dbReference type="NCBIfam" id="NF001824">
    <property type="entry name" value="PRK00558.1-5"/>
    <property type="match status" value="1"/>
</dbReference>
<dbReference type="InterPro" id="IPR004791">
    <property type="entry name" value="UvrC"/>
</dbReference>
<dbReference type="Gene3D" id="4.10.860.10">
    <property type="entry name" value="UVR domain"/>
    <property type="match status" value="1"/>
</dbReference>
<evidence type="ECO:0000259" key="17">
    <source>
        <dbReference type="PROSITE" id="PS50165"/>
    </source>
</evidence>
<dbReference type="PROSITE" id="PS50165">
    <property type="entry name" value="UVRC"/>
    <property type="match status" value="1"/>
</dbReference>
<dbReference type="InterPro" id="IPR036876">
    <property type="entry name" value="UVR_dom_sf"/>
</dbReference>
<comment type="subcellular location">
    <subcellularLocation>
        <location evidence="1 13">Cytoplasm</location>
    </subcellularLocation>
</comment>
<organism evidence="18 19">
    <name type="scientific">Rhodocyclus tenuis</name>
    <name type="common">Rhodospirillum tenue</name>
    <dbReference type="NCBI Taxonomy" id="1066"/>
    <lineage>
        <taxon>Bacteria</taxon>
        <taxon>Pseudomonadati</taxon>
        <taxon>Pseudomonadota</taxon>
        <taxon>Betaproteobacteria</taxon>
        <taxon>Rhodocyclales</taxon>
        <taxon>Rhodocyclaceae</taxon>
        <taxon>Rhodocyclus</taxon>
    </lineage>
</organism>
<dbReference type="InterPro" id="IPR050066">
    <property type="entry name" value="UvrABC_protein_C"/>
</dbReference>
<dbReference type="Gene3D" id="1.10.150.20">
    <property type="entry name" value="5' to 3' exonuclease, C-terminal subdomain"/>
    <property type="match status" value="1"/>
</dbReference>
<comment type="similarity">
    <text evidence="9 13">Belongs to the UvrC family.</text>
</comment>
<comment type="subunit">
    <text evidence="10 13">Interacts with UvrB in an incision complex.</text>
</comment>
<dbReference type="InterPro" id="IPR010994">
    <property type="entry name" value="RuvA_2-like"/>
</dbReference>
<dbReference type="InterPro" id="IPR000305">
    <property type="entry name" value="GIY-YIG_endonuc"/>
</dbReference>
<sequence length="651" mass="71076">MLPQPPRPLPDALPTASDNAPPPDSATLSPASDTRASLPANAAAEPEIASPATAPFDAKAFLATLTDLPGVYRMIGTGDVVLYVGKAKSLKKRVSSYFRENHPSPRIALMVAQIVRVETTVVGSEAEALLLENNLIKRLAPRYNILFRDDKSYPYIVLTRDEFPRLAFFRGATDRRADYFGPYPSSVAVRDSVHLLQKMFRLRTCENSVFANRSRPCLLQQIGRCSGPCVDLIDAESYAADVRLASMFLQGRQQEVIGQLTSAMEAAAANLAFERAAQLRDQIQSLRHVQEKQFIESSRGEDVDIVTAVEEGGMLCVNLAMVRGGRHLGDRPLFPGNASQCSPEEALLAFLQQHYLVHPVPERVFVSPLPSDNEAAEALSALAGRTVPVGEARLAMARRWVEMAEQNARLAIVARRATLSMQGQRLQALQTVLALDGDRIECFDISHTMGESAVASCVVYQGDGMRRAEYRRFNIRDITPGDDYAAMRQAVLRRYDKVAAGEGIAPALILIDGGKGQVASAAAALEELGLSHLPMIGVAKGEARKPGLETLIFPDGREPLHLPPEHPALHLIQEVRDEAHRFAISGHRAQRGKTRRTSRLEDIEGIGPKRRKALISHFGGLQGLADAGVEQMCAVPGISRELAERIHAALR</sequence>
<dbReference type="FunFam" id="3.40.1440.10:FF:000001">
    <property type="entry name" value="UvrABC system protein C"/>
    <property type="match status" value="1"/>
</dbReference>
<evidence type="ECO:0000256" key="7">
    <source>
        <dbReference type="ARBA" id="ARBA00023236"/>
    </source>
</evidence>
<dbReference type="Gene3D" id="3.40.1440.10">
    <property type="entry name" value="GIY-YIG endonuclease"/>
    <property type="match status" value="1"/>
</dbReference>
<keyword evidence="3 13" id="KW-0227">DNA damage</keyword>
<evidence type="ECO:0000256" key="13">
    <source>
        <dbReference type="HAMAP-Rule" id="MF_00203"/>
    </source>
</evidence>
<evidence type="ECO:0000256" key="2">
    <source>
        <dbReference type="ARBA" id="ARBA00022490"/>
    </source>
</evidence>
<keyword evidence="5 13" id="KW-0267">Excision nuclease</keyword>
<dbReference type="SMART" id="SM00278">
    <property type="entry name" value="HhH1"/>
    <property type="match status" value="2"/>
</dbReference>
<evidence type="ECO:0000256" key="8">
    <source>
        <dbReference type="ARBA" id="ARBA00059452"/>
    </source>
</evidence>
<evidence type="ECO:0000313" key="19">
    <source>
        <dbReference type="Proteomes" id="UP000480275"/>
    </source>
</evidence>
<dbReference type="InterPro" id="IPR038476">
    <property type="entry name" value="UvrC_RNase_H_dom_sf"/>
</dbReference>
<dbReference type="Gene3D" id="3.30.420.340">
    <property type="entry name" value="UvrC, RNAse H endonuclease domain"/>
    <property type="match status" value="1"/>
</dbReference>